<gene>
    <name evidence="1" type="ordered locus">Despr_2077</name>
</gene>
<proteinExistence type="predicted"/>
<dbReference type="Proteomes" id="UP000006365">
    <property type="component" value="Chromosome"/>
</dbReference>
<evidence type="ECO:0000313" key="1">
    <source>
        <dbReference type="EMBL" id="ADW18225.1"/>
    </source>
</evidence>
<name>A0A7U3YMQ5_DESPD</name>
<dbReference type="EMBL" id="CP002364">
    <property type="protein sequence ID" value="ADW18225.1"/>
    <property type="molecule type" value="Genomic_DNA"/>
</dbReference>
<evidence type="ECO:0000313" key="2">
    <source>
        <dbReference type="Proteomes" id="UP000006365"/>
    </source>
</evidence>
<keyword evidence="2" id="KW-1185">Reference proteome</keyword>
<dbReference type="AlphaFoldDB" id="A0A7U3YMQ5"/>
<accession>A0A7U3YMQ5</accession>
<reference evidence="1 2" key="1">
    <citation type="journal article" date="2011" name="Stand. Genomic Sci.">
        <title>Complete genome sequence of Desulfobulbus propionicus type strain (1pr3).</title>
        <authorList>
            <person name="Pagani I."/>
            <person name="Lapidus A."/>
            <person name="Nolan M."/>
            <person name="Lucas S."/>
            <person name="Hammon N."/>
            <person name="Deshpande S."/>
            <person name="Cheng J.F."/>
            <person name="Chertkov O."/>
            <person name="Davenport K."/>
            <person name="Tapia R."/>
            <person name="Han C."/>
            <person name="Goodwin L."/>
            <person name="Pitluck S."/>
            <person name="Liolios K."/>
            <person name="Mavromatis K."/>
            <person name="Ivanova N."/>
            <person name="Mikhailova N."/>
            <person name="Pati A."/>
            <person name="Chen A."/>
            <person name="Palaniappan K."/>
            <person name="Land M."/>
            <person name="Hauser L."/>
            <person name="Chang Y.J."/>
            <person name="Jeffries C.D."/>
            <person name="Detter J.C."/>
            <person name="Brambilla E."/>
            <person name="Kannan K.P."/>
            <person name="Djao O.D."/>
            <person name="Rohde M."/>
            <person name="Pukall R."/>
            <person name="Spring S."/>
            <person name="Goker M."/>
            <person name="Sikorski J."/>
            <person name="Woyke T."/>
            <person name="Bristow J."/>
            <person name="Eisen J.A."/>
            <person name="Markowitz V."/>
            <person name="Hugenholtz P."/>
            <person name="Kyrpides N.C."/>
            <person name="Klenk H.P."/>
        </authorList>
    </citation>
    <scope>NUCLEOTIDE SEQUENCE [LARGE SCALE GENOMIC DNA]</scope>
    <source>
        <strain evidence="2">ATCC 33891 / DSM 2032 / 1pr3</strain>
    </source>
</reference>
<organism evidence="1 2">
    <name type="scientific">Desulfobulbus propionicus (strain ATCC 33891 / DSM 2032 / VKM B-1956 / 1pr3)</name>
    <dbReference type="NCBI Taxonomy" id="577650"/>
    <lineage>
        <taxon>Bacteria</taxon>
        <taxon>Pseudomonadati</taxon>
        <taxon>Thermodesulfobacteriota</taxon>
        <taxon>Desulfobulbia</taxon>
        <taxon>Desulfobulbales</taxon>
        <taxon>Desulfobulbaceae</taxon>
        <taxon>Desulfobulbus</taxon>
    </lineage>
</organism>
<sequence length="89" mass="10411">MLPLARIRHEERYLPRGQKGEGVHSIMVDDLAVLNFFIVQVYLEKIFIELCDLRTVSEKNVPAFCFWYSMTSLICRYRPHVQAIGLILV</sequence>
<protein>
    <submittedName>
        <fullName evidence="1">Uncharacterized protein</fullName>
    </submittedName>
</protein>
<dbReference type="KEGG" id="dpr:Despr_2077"/>